<evidence type="ECO:0000313" key="1">
    <source>
        <dbReference type="EMBL" id="REC50449.1"/>
    </source>
</evidence>
<accession>A0A3D9BAF7</accession>
<dbReference type="RefSeq" id="WP_115951726.1">
    <property type="nucleotide sequence ID" value="NZ_QNVS01000100.1"/>
</dbReference>
<gene>
    <name evidence="1" type="ORF">DRF62_19175</name>
</gene>
<sequence length="67" mass="7006">MKKIFQIALVATGLVSATVLSSNDVKANTSKELENNIIAPVGGGCVGSGDCGTTRAGVRLEGKWREW</sequence>
<protein>
    <submittedName>
        <fullName evidence="1">Uncharacterized protein</fullName>
    </submittedName>
</protein>
<keyword evidence="2" id="KW-1185">Reference proteome</keyword>
<organism evidence="1 2">
    <name type="scientific">Chryseobacterium piscium</name>
    <dbReference type="NCBI Taxonomy" id="333702"/>
    <lineage>
        <taxon>Bacteria</taxon>
        <taxon>Pseudomonadati</taxon>
        <taxon>Bacteroidota</taxon>
        <taxon>Flavobacteriia</taxon>
        <taxon>Flavobacteriales</taxon>
        <taxon>Weeksellaceae</taxon>
        <taxon>Chryseobacterium group</taxon>
        <taxon>Chryseobacterium</taxon>
    </lineage>
</organism>
<proteinExistence type="predicted"/>
<evidence type="ECO:0000313" key="2">
    <source>
        <dbReference type="Proteomes" id="UP000256512"/>
    </source>
</evidence>
<dbReference type="AlphaFoldDB" id="A0A3D9BAF7"/>
<dbReference type="EMBL" id="QNVS01000100">
    <property type="protein sequence ID" value="REC50449.1"/>
    <property type="molecule type" value="Genomic_DNA"/>
</dbReference>
<reference evidence="1 2" key="1">
    <citation type="journal article" date="2006" name="Int. J. Syst. Evol. Microbiol.">
        <title>Chryseobacterium piscium sp. nov., isolated from fish of the South Atlantic Ocean off South Africa.</title>
        <authorList>
            <person name="de Beer H."/>
            <person name="Hugo C.J."/>
            <person name="Jooste P.J."/>
            <person name="Vancanneyt M."/>
            <person name="Coenye T."/>
            <person name="Vandamme P."/>
        </authorList>
    </citation>
    <scope>NUCLEOTIDE SEQUENCE [LARGE SCALE GENOMIC DNA]</scope>
    <source>
        <strain evidence="1 2">CCUG 51923</strain>
    </source>
</reference>
<name>A0A3D9BAF7_9FLAO</name>
<dbReference type="Proteomes" id="UP000256512">
    <property type="component" value="Unassembled WGS sequence"/>
</dbReference>
<comment type="caution">
    <text evidence="1">The sequence shown here is derived from an EMBL/GenBank/DDBJ whole genome shotgun (WGS) entry which is preliminary data.</text>
</comment>